<proteinExistence type="predicted"/>
<dbReference type="Proteomes" id="UP001597387">
    <property type="component" value="Unassembled WGS sequence"/>
</dbReference>
<protein>
    <submittedName>
        <fullName evidence="2">DUF3137 domain-containing protein</fullName>
    </submittedName>
</protein>
<comment type="caution">
    <text evidence="2">The sequence shown here is derived from an EMBL/GenBank/DDBJ whole genome shotgun (WGS) entry which is preliminary data.</text>
</comment>
<evidence type="ECO:0000256" key="1">
    <source>
        <dbReference type="SAM" id="Phobius"/>
    </source>
</evidence>
<evidence type="ECO:0000313" key="2">
    <source>
        <dbReference type="EMBL" id="MFD2163158.1"/>
    </source>
</evidence>
<dbReference type="RefSeq" id="WP_255901320.1">
    <property type="nucleotide sequence ID" value="NZ_JAFMZO010000002.1"/>
</dbReference>
<dbReference type="Pfam" id="PF11335">
    <property type="entry name" value="DUF3137"/>
    <property type="match status" value="1"/>
</dbReference>
<gene>
    <name evidence="2" type="ORF">ACFSJU_12200</name>
</gene>
<keyword evidence="3" id="KW-1185">Reference proteome</keyword>
<feature type="transmembrane region" description="Helical" evidence="1">
    <location>
        <begin position="27"/>
        <end position="44"/>
    </location>
</feature>
<accession>A0ABW4ZM87</accession>
<sequence length="315" mass="35566">MPEQDSQAALLELEEQRLAIKTTKLRSFYFMAAGVLLAAAGLIFEYQLPGIIGGALFLTTGFVFFYKGSSTQGDYVHDFKQKVIRAALLDINPSLRIEPERGLSIGETIRSGLFSTIPDRVSSEDQITGRLGKTVFCFSEVHAEYKTTTRTKNGTKETWHDIFRGIVFVADFNKNFEGVTVIRPKDAGAAISAWFAKNVPVLSSSSHQLVQLENPDFCKEFVTYSSDQVEARYILTPLMMERLCELNSRSEYTIAASFIDHFMFLAFPFDTNYFEPPVFKTLLDPNLLHDDIEVVSFMLSIVETLDLNTRIWGKK</sequence>
<organism evidence="2 3">
    <name type="scientific">Paradesertivirga mongoliensis</name>
    <dbReference type="NCBI Taxonomy" id="2100740"/>
    <lineage>
        <taxon>Bacteria</taxon>
        <taxon>Pseudomonadati</taxon>
        <taxon>Bacteroidota</taxon>
        <taxon>Sphingobacteriia</taxon>
        <taxon>Sphingobacteriales</taxon>
        <taxon>Sphingobacteriaceae</taxon>
        <taxon>Paradesertivirga</taxon>
    </lineage>
</organism>
<feature type="transmembrane region" description="Helical" evidence="1">
    <location>
        <begin position="50"/>
        <end position="66"/>
    </location>
</feature>
<dbReference type="InterPro" id="IPR021484">
    <property type="entry name" value="DUF3137"/>
</dbReference>
<evidence type="ECO:0000313" key="3">
    <source>
        <dbReference type="Proteomes" id="UP001597387"/>
    </source>
</evidence>
<name>A0ABW4ZM87_9SPHI</name>
<dbReference type="EMBL" id="JBHUHZ010000002">
    <property type="protein sequence ID" value="MFD2163158.1"/>
    <property type="molecule type" value="Genomic_DNA"/>
</dbReference>
<keyword evidence="1" id="KW-0472">Membrane</keyword>
<keyword evidence="1" id="KW-1133">Transmembrane helix</keyword>
<keyword evidence="1" id="KW-0812">Transmembrane</keyword>
<reference evidence="3" key="1">
    <citation type="journal article" date="2019" name="Int. J. Syst. Evol. Microbiol.">
        <title>The Global Catalogue of Microorganisms (GCM) 10K type strain sequencing project: providing services to taxonomists for standard genome sequencing and annotation.</title>
        <authorList>
            <consortium name="The Broad Institute Genomics Platform"/>
            <consortium name="The Broad Institute Genome Sequencing Center for Infectious Disease"/>
            <person name="Wu L."/>
            <person name="Ma J."/>
        </authorList>
    </citation>
    <scope>NUCLEOTIDE SEQUENCE [LARGE SCALE GENOMIC DNA]</scope>
    <source>
        <strain evidence="3">KCTC 42217</strain>
    </source>
</reference>